<accession>A0A562IX89</accession>
<dbReference type="InterPro" id="IPR012338">
    <property type="entry name" value="Beta-lactam/transpept-like"/>
</dbReference>
<dbReference type="PANTHER" id="PTHR46825">
    <property type="entry name" value="D-ALANYL-D-ALANINE-CARBOXYPEPTIDASE/ENDOPEPTIDASE AMPH"/>
    <property type="match status" value="1"/>
</dbReference>
<comment type="caution">
    <text evidence="3">The sequence shown here is derived from an EMBL/GenBank/DDBJ whole genome shotgun (WGS) entry which is preliminary data.</text>
</comment>
<dbReference type="InterPro" id="IPR001466">
    <property type="entry name" value="Beta-lactam-related"/>
</dbReference>
<keyword evidence="3" id="KW-0121">Carboxypeptidase</keyword>
<name>A0A562IX89_9ACTN</name>
<protein>
    <submittedName>
        <fullName evidence="3">D-alanyl-D-alanine carboxypeptidase</fullName>
    </submittedName>
</protein>
<feature type="chain" id="PRO_5039663535" evidence="1">
    <location>
        <begin position="39"/>
        <end position="407"/>
    </location>
</feature>
<dbReference type="GO" id="GO:0004180">
    <property type="term" value="F:carboxypeptidase activity"/>
    <property type="evidence" value="ECO:0007669"/>
    <property type="project" value="UniProtKB-KW"/>
</dbReference>
<dbReference type="RefSeq" id="WP_208104164.1">
    <property type="nucleotide sequence ID" value="NZ_JABGDC010000081.1"/>
</dbReference>
<dbReference type="EMBL" id="VLKF01000001">
    <property type="protein sequence ID" value="TWH75502.1"/>
    <property type="molecule type" value="Genomic_DNA"/>
</dbReference>
<evidence type="ECO:0000259" key="2">
    <source>
        <dbReference type="Pfam" id="PF00144"/>
    </source>
</evidence>
<keyword evidence="4" id="KW-1185">Reference proteome</keyword>
<keyword evidence="3" id="KW-0645">Protease</keyword>
<dbReference type="InterPro" id="IPR050491">
    <property type="entry name" value="AmpC-like"/>
</dbReference>
<dbReference type="PANTHER" id="PTHR46825:SF7">
    <property type="entry name" value="D-ALANYL-D-ALANINE CARBOXYPEPTIDASE"/>
    <property type="match status" value="1"/>
</dbReference>
<dbReference type="Pfam" id="PF00144">
    <property type="entry name" value="Beta-lactamase"/>
    <property type="match status" value="1"/>
</dbReference>
<sequence>MTGTARPSTAHRVGVVAVAGTALSGLLAAGLLAPSATAGPPEHTPTPAPHSPVTALQQELDALVRDDGYPGALAAVSDVHGRVRDLTAGVGDLATGAPVPRDGQVRIASNTKTFTATVVLQLVGEGRVGLDEPVETYLPGLVRGEGIDGRQITVRQLLQHTSGIPDYDELLVPEWLASGLTRFYEPHDALALGLSRPALFPPGTDFEYSNTNYTLAGLVVQQVTGRPVGEEITRRIIEPLGLRATYWPGEGEQEIRGRHPHTYFPLDRENPLPVDPGTPLTDVTDQDVSMGWAAGALVSSPRDLLRFDQALVDGELLTPDLLAEMQDTVPADGTVLRGQEEYGLGLQTYTLSCGGVAWGHGGDIPGAHTRNAVTSDGRGAVVVVTGEPTTEEQAVRLEETIDTAICG</sequence>
<dbReference type="Gene3D" id="3.40.710.10">
    <property type="entry name" value="DD-peptidase/beta-lactamase superfamily"/>
    <property type="match status" value="1"/>
</dbReference>
<evidence type="ECO:0000313" key="3">
    <source>
        <dbReference type="EMBL" id="TWH75502.1"/>
    </source>
</evidence>
<gene>
    <name evidence="3" type="ORF">JD78_04064</name>
</gene>
<feature type="domain" description="Beta-lactamase-related" evidence="2">
    <location>
        <begin position="58"/>
        <end position="396"/>
    </location>
</feature>
<dbReference type="AlphaFoldDB" id="A0A562IX89"/>
<keyword evidence="1" id="KW-0732">Signal</keyword>
<reference evidence="3 4" key="1">
    <citation type="submission" date="2019-07" db="EMBL/GenBank/DDBJ databases">
        <title>R&amp;d 2014.</title>
        <authorList>
            <person name="Klenk H.-P."/>
        </authorList>
    </citation>
    <scope>NUCLEOTIDE SEQUENCE [LARGE SCALE GENOMIC DNA]</scope>
    <source>
        <strain evidence="3 4">DSM 45764</strain>
    </source>
</reference>
<organism evidence="3 4">
    <name type="scientific">Modestobacter roseus</name>
    <dbReference type="NCBI Taxonomy" id="1181884"/>
    <lineage>
        <taxon>Bacteria</taxon>
        <taxon>Bacillati</taxon>
        <taxon>Actinomycetota</taxon>
        <taxon>Actinomycetes</taxon>
        <taxon>Geodermatophilales</taxon>
        <taxon>Geodermatophilaceae</taxon>
        <taxon>Modestobacter</taxon>
    </lineage>
</organism>
<feature type="signal peptide" evidence="1">
    <location>
        <begin position="1"/>
        <end position="38"/>
    </location>
</feature>
<dbReference type="Proteomes" id="UP000321490">
    <property type="component" value="Unassembled WGS sequence"/>
</dbReference>
<dbReference type="SUPFAM" id="SSF56601">
    <property type="entry name" value="beta-lactamase/transpeptidase-like"/>
    <property type="match status" value="1"/>
</dbReference>
<keyword evidence="3" id="KW-0378">Hydrolase</keyword>
<evidence type="ECO:0000256" key="1">
    <source>
        <dbReference type="SAM" id="SignalP"/>
    </source>
</evidence>
<evidence type="ECO:0000313" key="4">
    <source>
        <dbReference type="Proteomes" id="UP000321490"/>
    </source>
</evidence>
<proteinExistence type="predicted"/>